<evidence type="ECO:0000256" key="4">
    <source>
        <dbReference type="SAM" id="Phobius"/>
    </source>
</evidence>
<accession>A0A5J4JJS8</accession>
<feature type="domain" description="GGDEF" evidence="6">
    <location>
        <begin position="210"/>
        <end position="343"/>
    </location>
</feature>
<dbReference type="PANTHER" id="PTHR46663:SF2">
    <property type="entry name" value="GGDEF DOMAIN-CONTAINING PROTEIN"/>
    <property type="match status" value="1"/>
</dbReference>
<evidence type="ECO:0000256" key="2">
    <source>
        <dbReference type="ARBA" id="ARBA00022475"/>
    </source>
</evidence>
<dbReference type="InterPro" id="IPR000160">
    <property type="entry name" value="GGDEF_dom"/>
</dbReference>
<dbReference type="EMBL" id="BKZQ01000024">
    <property type="protein sequence ID" value="GER70637.1"/>
    <property type="molecule type" value="Genomic_DNA"/>
</dbReference>
<dbReference type="InterPro" id="IPR003660">
    <property type="entry name" value="HAMP_dom"/>
</dbReference>
<dbReference type="PANTHER" id="PTHR46663">
    <property type="entry name" value="DIGUANYLATE CYCLASE DGCT-RELATED"/>
    <property type="match status" value="1"/>
</dbReference>
<feature type="transmembrane region" description="Helical" evidence="4">
    <location>
        <begin position="99"/>
        <end position="122"/>
    </location>
</feature>
<evidence type="ECO:0000259" key="5">
    <source>
        <dbReference type="PROSITE" id="PS50885"/>
    </source>
</evidence>
<dbReference type="FunFam" id="3.30.70.270:FF:000001">
    <property type="entry name" value="Diguanylate cyclase domain protein"/>
    <property type="match status" value="1"/>
</dbReference>
<dbReference type="Gene3D" id="6.10.340.10">
    <property type="match status" value="1"/>
</dbReference>
<dbReference type="SMART" id="SM00304">
    <property type="entry name" value="HAMP"/>
    <property type="match status" value="1"/>
</dbReference>
<dbReference type="InterPro" id="IPR052163">
    <property type="entry name" value="DGC-Regulatory_Protein"/>
</dbReference>
<evidence type="ECO:0000256" key="3">
    <source>
        <dbReference type="ARBA" id="ARBA00023136"/>
    </source>
</evidence>
<evidence type="ECO:0008006" key="9">
    <source>
        <dbReference type="Google" id="ProtNLM"/>
    </source>
</evidence>
<evidence type="ECO:0000259" key="6">
    <source>
        <dbReference type="PROSITE" id="PS50887"/>
    </source>
</evidence>
<comment type="subcellular location">
    <subcellularLocation>
        <location evidence="1">Cell membrane</location>
    </subcellularLocation>
</comment>
<comment type="caution">
    <text evidence="7">The sequence shown here is derived from an EMBL/GenBank/DDBJ whole genome shotgun (WGS) entry which is preliminary data.</text>
</comment>
<gene>
    <name evidence="7" type="ORF">BpJC7_19400</name>
</gene>
<keyword evidence="4" id="KW-0812">Transmembrane</keyword>
<evidence type="ECO:0000313" key="7">
    <source>
        <dbReference type="EMBL" id="GER70637.1"/>
    </source>
</evidence>
<dbReference type="InterPro" id="IPR029787">
    <property type="entry name" value="Nucleotide_cyclase"/>
</dbReference>
<dbReference type="SUPFAM" id="SSF55073">
    <property type="entry name" value="Nucleotide cyclase"/>
    <property type="match status" value="1"/>
</dbReference>
<keyword evidence="4" id="KW-1133">Transmembrane helix</keyword>
<sequence length="343" mass="38119">MVSAQPILKSSEQGPSRGTLIFGKKLDDAQVRKLSKIAGFSASLSSKPKPSENASPFRVKTSNEHAIKGILILNDLNGDPAATLSVQSKRIIYQKGQQAIFAFLITLLAVGAILLLALYFALDHLVVSRIVTLIETIRYIRQSDRLSARVLARGKDEIGGLAKEINGMLSSLQAYQQQLSRQAFYDPLTHLPNRLLLMQKLDEITKKQDGHTAILFLDLDGFKEINDTYGHACGDMLLVEVGRNVLRQLEEGDLFCRLGGDEFIMLLSNWANRTELLGKVHAVIREISRPVEVESRDVTVTVSIGISLYPDNGTDPEELIQKADEAMYRAKRAGKNLYDFYAF</sequence>
<dbReference type="PROSITE" id="PS50885">
    <property type="entry name" value="HAMP"/>
    <property type="match status" value="1"/>
</dbReference>
<dbReference type="InterPro" id="IPR043128">
    <property type="entry name" value="Rev_trsase/Diguanyl_cyclase"/>
</dbReference>
<dbReference type="Gene3D" id="3.30.70.270">
    <property type="match status" value="1"/>
</dbReference>
<evidence type="ECO:0000313" key="8">
    <source>
        <dbReference type="Proteomes" id="UP000391919"/>
    </source>
</evidence>
<organism evidence="7 8">
    <name type="scientific">Weizmannia acidilactici</name>
    <dbReference type="NCBI Taxonomy" id="2607726"/>
    <lineage>
        <taxon>Bacteria</taxon>
        <taxon>Bacillati</taxon>
        <taxon>Bacillota</taxon>
        <taxon>Bacilli</taxon>
        <taxon>Bacillales</taxon>
        <taxon>Bacillaceae</taxon>
        <taxon>Heyndrickxia</taxon>
    </lineage>
</organism>
<proteinExistence type="predicted"/>
<dbReference type="AlphaFoldDB" id="A0A5J4JJS8"/>
<keyword evidence="8" id="KW-1185">Reference proteome</keyword>
<feature type="domain" description="HAMP" evidence="5">
    <location>
        <begin position="124"/>
        <end position="177"/>
    </location>
</feature>
<reference evidence="7 8" key="1">
    <citation type="submission" date="2019-09" db="EMBL/GenBank/DDBJ databases">
        <title>Draft genome sequence of Bacillus sp. JC-7.</title>
        <authorList>
            <person name="Tanaka N."/>
            <person name="Shiwa Y."/>
            <person name="Fujita N."/>
            <person name="Tanasupawat S."/>
        </authorList>
    </citation>
    <scope>NUCLEOTIDE SEQUENCE [LARGE SCALE GENOMIC DNA]</scope>
    <source>
        <strain evidence="7 8">JC-7</strain>
    </source>
</reference>
<dbReference type="InterPro" id="IPR007892">
    <property type="entry name" value="CHASE4"/>
</dbReference>
<name>A0A5J4JJS8_9BACI</name>
<dbReference type="Pfam" id="PF05228">
    <property type="entry name" value="CHASE4"/>
    <property type="match status" value="1"/>
</dbReference>
<protein>
    <recommendedName>
        <fullName evidence="9">Diguanylate cyclase</fullName>
    </recommendedName>
</protein>
<keyword evidence="2" id="KW-1003">Cell membrane</keyword>
<dbReference type="GO" id="GO:0007165">
    <property type="term" value="P:signal transduction"/>
    <property type="evidence" value="ECO:0007669"/>
    <property type="project" value="InterPro"/>
</dbReference>
<dbReference type="NCBIfam" id="TIGR00254">
    <property type="entry name" value="GGDEF"/>
    <property type="match status" value="1"/>
</dbReference>
<dbReference type="PROSITE" id="PS50887">
    <property type="entry name" value="GGDEF"/>
    <property type="match status" value="1"/>
</dbReference>
<dbReference type="GO" id="GO:0005886">
    <property type="term" value="C:plasma membrane"/>
    <property type="evidence" value="ECO:0007669"/>
    <property type="project" value="UniProtKB-SubCell"/>
</dbReference>
<dbReference type="CDD" id="cd01949">
    <property type="entry name" value="GGDEF"/>
    <property type="match status" value="1"/>
</dbReference>
<evidence type="ECO:0000256" key="1">
    <source>
        <dbReference type="ARBA" id="ARBA00004236"/>
    </source>
</evidence>
<dbReference type="Proteomes" id="UP000391919">
    <property type="component" value="Unassembled WGS sequence"/>
</dbReference>
<dbReference type="Pfam" id="PF00990">
    <property type="entry name" value="GGDEF"/>
    <property type="match status" value="1"/>
</dbReference>
<dbReference type="CDD" id="cd06225">
    <property type="entry name" value="HAMP"/>
    <property type="match status" value="1"/>
</dbReference>
<keyword evidence="3 4" id="KW-0472">Membrane</keyword>
<dbReference type="SMART" id="SM00267">
    <property type="entry name" value="GGDEF"/>
    <property type="match status" value="1"/>
</dbReference>